<protein>
    <submittedName>
        <fullName evidence="1">Uncharacterized protein</fullName>
    </submittedName>
</protein>
<name>A0A660L720_9ACTN</name>
<comment type="caution">
    <text evidence="1">The sequence shown here is derived from an EMBL/GenBank/DDBJ whole genome shotgun (WGS) entry which is preliminary data.</text>
</comment>
<dbReference type="AlphaFoldDB" id="A0A660L720"/>
<evidence type="ECO:0000313" key="1">
    <source>
        <dbReference type="EMBL" id="RKQ90827.1"/>
    </source>
</evidence>
<evidence type="ECO:0000313" key="2">
    <source>
        <dbReference type="Proteomes" id="UP000278962"/>
    </source>
</evidence>
<organism evidence="1 2">
    <name type="scientific">Solirubrobacter pauli</name>
    <dbReference type="NCBI Taxonomy" id="166793"/>
    <lineage>
        <taxon>Bacteria</taxon>
        <taxon>Bacillati</taxon>
        <taxon>Actinomycetota</taxon>
        <taxon>Thermoleophilia</taxon>
        <taxon>Solirubrobacterales</taxon>
        <taxon>Solirubrobacteraceae</taxon>
        <taxon>Solirubrobacter</taxon>
    </lineage>
</organism>
<sequence>MLRFRKQRGFLYPLLPPADDLASPPLEAIAHAQASVAVPSTIRFTLTPAPSSLEAVTRRLFRHQENRLARQERWGLPEGGLRSTLNRAEMANASRAQNRGLFWLECVVAAGTHETCLQLAAAVQARRGENRLHRRWMPVRQQLYRRRFATAITPLVPSPRSLISAAEAAHLLALPTARMKGVPVRRITIPRIPMPPEIFRSPAERTVLVPMDRQEAA</sequence>
<accession>A0A660L720</accession>
<gene>
    <name evidence="1" type="ORF">C8N24_0642</name>
</gene>
<reference evidence="1 2" key="1">
    <citation type="submission" date="2018-10" db="EMBL/GenBank/DDBJ databases">
        <title>Genomic Encyclopedia of Archaeal and Bacterial Type Strains, Phase II (KMG-II): from individual species to whole genera.</title>
        <authorList>
            <person name="Goeker M."/>
        </authorList>
    </citation>
    <scope>NUCLEOTIDE SEQUENCE [LARGE SCALE GENOMIC DNA]</scope>
    <source>
        <strain evidence="1 2">DSM 14954</strain>
    </source>
</reference>
<keyword evidence="2" id="KW-1185">Reference proteome</keyword>
<proteinExistence type="predicted"/>
<dbReference type="Proteomes" id="UP000278962">
    <property type="component" value="Unassembled WGS sequence"/>
</dbReference>
<dbReference type="EMBL" id="RBIL01000001">
    <property type="protein sequence ID" value="RKQ90827.1"/>
    <property type="molecule type" value="Genomic_DNA"/>
</dbReference>